<dbReference type="SUPFAM" id="SSF47789">
    <property type="entry name" value="C-terminal domain of RNA polymerase alpha subunit"/>
    <property type="match status" value="1"/>
</dbReference>
<dbReference type="EMBL" id="LRGC01000007">
    <property type="protein sequence ID" value="KWR54852.1"/>
    <property type="molecule type" value="Genomic_DNA"/>
</dbReference>
<reference evidence="1 2" key="1">
    <citation type="journal article" date="2016" name="BMC Genomics">
        <title>Type VI secretion systems of human gut Bacteroidales segregate into three genetic architectures, two of which are contained on mobile genetic elements.</title>
        <authorList>
            <person name="Coyne M.J."/>
            <person name="Roelofs K.G."/>
            <person name="Comstock L.E."/>
        </authorList>
    </citation>
    <scope>NUCLEOTIDE SEQUENCE [LARGE SCALE GENOMIC DNA]</scope>
    <source>
        <strain evidence="1 2">CL09T03C01</strain>
    </source>
</reference>
<name>A0A125MFR1_BACSE</name>
<dbReference type="STRING" id="46506.AA415_01881"/>
<proteinExistence type="predicted"/>
<dbReference type="Proteomes" id="UP000056419">
    <property type="component" value="Unassembled WGS sequence"/>
</dbReference>
<protein>
    <recommendedName>
        <fullName evidence="3">RNA polymerase alpha subunit C-terminal domain-containing protein</fullName>
    </recommendedName>
</protein>
<dbReference type="AlphaFoldDB" id="A0A125MFR1"/>
<sequence length="205" mass="24458">MKYLMEKKNHCMHSFERLVRKMSMQIKDPREQDIFCSLLTRKDGMQELVEKYGLSAKELASMYERSVEEIMDDWDAMAQERQELQAIRVRYRNCRSLLSKRNIDRTPVRVVVPFKERGIPVEYLKMLSTPLAVLEITPRILRRLREYNIYLLEDLLRFVKKNGFNALAKLHGIGMKSCEDLYSVLKRKGIMESKDNCHLFQYIWV</sequence>
<evidence type="ECO:0008006" key="3">
    <source>
        <dbReference type="Google" id="ProtNLM"/>
    </source>
</evidence>
<evidence type="ECO:0000313" key="2">
    <source>
        <dbReference type="Proteomes" id="UP000056419"/>
    </source>
</evidence>
<gene>
    <name evidence="1" type="ORF">AA415_01881</name>
</gene>
<dbReference type="RefSeq" id="WP_060385904.1">
    <property type="nucleotide sequence ID" value="NZ_LRGC01000007.1"/>
</dbReference>
<evidence type="ECO:0000313" key="1">
    <source>
        <dbReference type="EMBL" id="KWR54852.1"/>
    </source>
</evidence>
<accession>A0A125MFR1</accession>
<keyword evidence="2" id="KW-1185">Reference proteome</keyword>
<organism evidence="1 2">
    <name type="scientific">Bacteroides stercoris</name>
    <dbReference type="NCBI Taxonomy" id="46506"/>
    <lineage>
        <taxon>Bacteria</taxon>
        <taxon>Pseudomonadati</taxon>
        <taxon>Bacteroidota</taxon>
        <taxon>Bacteroidia</taxon>
        <taxon>Bacteroidales</taxon>
        <taxon>Bacteroidaceae</taxon>
        <taxon>Bacteroides</taxon>
    </lineage>
</organism>
<dbReference type="PATRIC" id="fig|46506.5.peg.2004"/>
<comment type="caution">
    <text evidence="1">The sequence shown here is derived from an EMBL/GenBank/DDBJ whole genome shotgun (WGS) entry which is preliminary data.</text>
</comment>
<dbReference type="Gene3D" id="1.10.150.20">
    <property type="entry name" value="5' to 3' exonuclease, C-terminal subdomain"/>
    <property type="match status" value="1"/>
</dbReference>